<dbReference type="PROSITE" id="PS51257">
    <property type="entry name" value="PROKAR_LIPOPROTEIN"/>
    <property type="match status" value="1"/>
</dbReference>
<dbReference type="Proteomes" id="UP000307768">
    <property type="component" value="Unassembled WGS sequence"/>
</dbReference>
<evidence type="ECO:0000256" key="1">
    <source>
        <dbReference type="SAM" id="Phobius"/>
    </source>
</evidence>
<dbReference type="InterPro" id="IPR021443">
    <property type="entry name" value="DUF3093"/>
</dbReference>
<feature type="transmembrane region" description="Helical" evidence="1">
    <location>
        <begin position="18"/>
        <end position="35"/>
    </location>
</feature>
<organism evidence="2 3">
    <name type="scientific">Mumia zhuanghuii</name>
    <dbReference type="NCBI Taxonomy" id="2585211"/>
    <lineage>
        <taxon>Bacteria</taxon>
        <taxon>Bacillati</taxon>
        <taxon>Actinomycetota</taxon>
        <taxon>Actinomycetes</taxon>
        <taxon>Propionibacteriales</taxon>
        <taxon>Nocardioidaceae</taxon>
        <taxon>Mumia</taxon>
    </lineage>
</organism>
<dbReference type="EMBL" id="VDFQ02000006">
    <property type="protein sequence ID" value="KAA1420050.1"/>
    <property type="molecule type" value="Genomic_DNA"/>
</dbReference>
<dbReference type="RefSeq" id="WP_149771274.1">
    <property type="nucleotide sequence ID" value="NZ_VDFQ02000006.1"/>
</dbReference>
<sequence length="156" mass="16622">MTRDADAPSYRENLSVPASWWLACAALTAIVWWIFVLATPMWVAIGAAVVAAVAVGAGLAQYSSTAIEVSNVHLRAGAARLPLVHCGDVTVLDATQTRALHGPQADARAFFLVRPYIATAVRIDVADPRDPTPYWLVGTRHPHALADAISDGRARA</sequence>
<gene>
    <name evidence="2" type="ORF">FE697_019420</name>
</gene>
<dbReference type="OrthoDB" id="3217020at2"/>
<name>A0A5Q6RPV9_9ACTN</name>
<protein>
    <submittedName>
        <fullName evidence="2">DUF3093 domain-containing protein</fullName>
    </submittedName>
</protein>
<proteinExistence type="predicted"/>
<reference evidence="2 3" key="1">
    <citation type="submission" date="2019-09" db="EMBL/GenBank/DDBJ databases">
        <title>Mumia zhuanghuii sp. nov. isolated from the intestinal contents of plateau pika (Ochotona curzoniae) in the Qinghai-Tibet plateau of China.</title>
        <authorList>
            <person name="Tian Z."/>
        </authorList>
    </citation>
    <scope>NUCLEOTIDE SEQUENCE [LARGE SCALE GENOMIC DNA]</scope>
    <source>
        <strain evidence="3">350</strain>
    </source>
</reference>
<evidence type="ECO:0000313" key="2">
    <source>
        <dbReference type="EMBL" id="KAA1420050.1"/>
    </source>
</evidence>
<comment type="caution">
    <text evidence="2">The sequence shown here is derived from an EMBL/GenBank/DDBJ whole genome shotgun (WGS) entry which is preliminary data.</text>
</comment>
<keyword evidence="1" id="KW-0812">Transmembrane</keyword>
<dbReference type="Pfam" id="PF11292">
    <property type="entry name" value="DUF3093"/>
    <property type="match status" value="1"/>
</dbReference>
<evidence type="ECO:0000313" key="3">
    <source>
        <dbReference type="Proteomes" id="UP000307768"/>
    </source>
</evidence>
<keyword evidence="1" id="KW-1133">Transmembrane helix</keyword>
<accession>A0A5Q6RPV9</accession>
<feature type="transmembrane region" description="Helical" evidence="1">
    <location>
        <begin position="42"/>
        <end position="62"/>
    </location>
</feature>
<dbReference type="AlphaFoldDB" id="A0A5Q6RPV9"/>
<keyword evidence="1" id="KW-0472">Membrane</keyword>